<feature type="compositionally biased region" description="Gly residues" evidence="4">
    <location>
        <begin position="314"/>
        <end position="328"/>
    </location>
</feature>
<dbReference type="GO" id="GO:0005615">
    <property type="term" value="C:extracellular space"/>
    <property type="evidence" value="ECO:0007669"/>
    <property type="project" value="TreeGrafter"/>
</dbReference>
<dbReference type="KEGG" id="dgr:6568858"/>
<dbReference type="STRING" id="7222.B4JVI8"/>
<dbReference type="PANTHER" id="PTHR11008">
    <property type="entry name" value="PROTEIN TAKEOUT-LIKE PROTEIN"/>
    <property type="match status" value="1"/>
</dbReference>
<dbReference type="FunCoup" id="B4JVI8">
    <property type="interactions" value="34"/>
</dbReference>
<dbReference type="EMBL" id="CH916375">
    <property type="protein sequence ID" value="EDV98456.1"/>
    <property type="molecule type" value="Genomic_DNA"/>
</dbReference>
<feature type="signal peptide" evidence="5">
    <location>
        <begin position="1"/>
        <end position="26"/>
    </location>
</feature>
<evidence type="ECO:0000313" key="7">
    <source>
        <dbReference type="Proteomes" id="UP000001070"/>
    </source>
</evidence>
<dbReference type="eggNOG" id="ENOG502S3EM">
    <property type="taxonomic scope" value="Eukaryota"/>
</dbReference>
<sequence>MITDRGSSLLLLFLVQLLALCHWSSAKLPSSITPCARNDPQLERCIINAVYQLRPLLVHGNLGDGFRTPPLEPLQLDNIELGGGSQFQATFAELEASGGSNFIIDRIIAKPEDISYDLWITLPRIDFKGKYSMRLNLLVLDIKGKGNMRGYCDNAKAAVKMRGTRYLRNGLEYVKFTKMTMRIQFRDFKLRLDNLFNGDGILGDVGNTLINDNQDLYLNEIVPGLERGLSKKFLDVANEILATATFDEMFPPGRTVVNPIHFPNPAAPAVPGPSIFEPNFASRNPVGGILDQLPPRNNNHNQNRRPKQPTNNHPGGGIFGEITPGGGIIDPRLNLDR</sequence>
<dbReference type="HOGENOM" id="CLU_069908_5_0_1"/>
<evidence type="ECO:0000256" key="5">
    <source>
        <dbReference type="SAM" id="SignalP"/>
    </source>
</evidence>
<keyword evidence="7" id="KW-1185">Reference proteome</keyword>
<dbReference type="Pfam" id="PF06585">
    <property type="entry name" value="JHBP"/>
    <property type="match status" value="1"/>
</dbReference>
<keyword evidence="2" id="KW-0090">Biological rhythms</keyword>
<dbReference type="OrthoDB" id="8179031at2759"/>
<dbReference type="SMR" id="B4JVI8"/>
<dbReference type="PhylomeDB" id="B4JVI8"/>
<accession>B4JVI8</accession>
<dbReference type="Gene3D" id="3.15.10.30">
    <property type="entry name" value="Haemolymph juvenile hormone binding protein"/>
    <property type="match status" value="1"/>
</dbReference>
<evidence type="ECO:0000256" key="2">
    <source>
        <dbReference type="ARBA" id="ARBA00023108"/>
    </source>
</evidence>
<comment type="similarity">
    <text evidence="3">Belongs to the TO family.</text>
</comment>
<dbReference type="InterPro" id="IPR038606">
    <property type="entry name" value="To_sf"/>
</dbReference>
<dbReference type="FunFam" id="3.15.10.30:FF:000001">
    <property type="entry name" value="Takeout-like protein 1"/>
    <property type="match status" value="1"/>
</dbReference>
<dbReference type="AlphaFoldDB" id="B4JVI8"/>
<protein>
    <submittedName>
        <fullName evidence="6">GH22661</fullName>
    </submittedName>
</protein>
<keyword evidence="1 5" id="KW-0732">Signal</keyword>
<evidence type="ECO:0000256" key="3">
    <source>
        <dbReference type="ARBA" id="ARBA00060902"/>
    </source>
</evidence>
<evidence type="ECO:0000313" key="6">
    <source>
        <dbReference type="EMBL" id="EDV98456.1"/>
    </source>
</evidence>
<dbReference type="InterPro" id="IPR010562">
    <property type="entry name" value="Haemolymph_juvenile_hormone-bd"/>
</dbReference>
<dbReference type="OMA" id="GYCDNAK"/>
<evidence type="ECO:0000256" key="4">
    <source>
        <dbReference type="SAM" id="MobiDB-lite"/>
    </source>
</evidence>
<dbReference type="Proteomes" id="UP000001070">
    <property type="component" value="Unassembled WGS sequence"/>
</dbReference>
<reference evidence="6 7" key="1">
    <citation type="journal article" date="2007" name="Nature">
        <title>Evolution of genes and genomes on the Drosophila phylogeny.</title>
        <authorList>
            <consortium name="Drosophila 12 Genomes Consortium"/>
            <person name="Clark A.G."/>
            <person name="Eisen M.B."/>
            <person name="Smith D.R."/>
            <person name="Bergman C.M."/>
            <person name="Oliver B."/>
            <person name="Markow T.A."/>
            <person name="Kaufman T.C."/>
            <person name="Kellis M."/>
            <person name="Gelbart W."/>
            <person name="Iyer V.N."/>
            <person name="Pollard D.A."/>
            <person name="Sackton T.B."/>
            <person name="Larracuente A.M."/>
            <person name="Singh N.D."/>
            <person name="Abad J.P."/>
            <person name="Abt D.N."/>
            <person name="Adryan B."/>
            <person name="Aguade M."/>
            <person name="Akashi H."/>
            <person name="Anderson W.W."/>
            <person name="Aquadro C.F."/>
            <person name="Ardell D.H."/>
            <person name="Arguello R."/>
            <person name="Artieri C.G."/>
            <person name="Barbash D.A."/>
            <person name="Barker D."/>
            <person name="Barsanti P."/>
            <person name="Batterham P."/>
            <person name="Batzoglou S."/>
            <person name="Begun D."/>
            <person name="Bhutkar A."/>
            <person name="Blanco E."/>
            <person name="Bosak S.A."/>
            <person name="Bradley R.K."/>
            <person name="Brand A.D."/>
            <person name="Brent M.R."/>
            <person name="Brooks A.N."/>
            <person name="Brown R.H."/>
            <person name="Butlin R.K."/>
            <person name="Caggese C."/>
            <person name="Calvi B.R."/>
            <person name="Bernardo de Carvalho A."/>
            <person name="Caspi A."/>
            <person name="Castrezana S."/>
            <person name="Celniker S.E."/>
            <person name="Chang J.L."/>
            <person name="Chapple C."/>
            <person name="Chatterji S."/>
            <person name="Chinwalla A."/>
            <person name="Civetta A."/>
            <person name="Clifton S.W."/>
            <person name="Comeron J.M."/>
            <person name="Costello J.C."/>
            <person name="Coyne J.A."/>
            <person name="Daub J."/>
            <person name="David R.G."/>
            <person name="Delcher A.L."/>
            <person name="Delehaunty K."/>
            <person name="Do C.B."/>
            <person name="Ebling H."/>
            <person name="Edwards K."/>
            <person name="Eickbush T."/>
            <person name="Evans J.D."/>
            <person name="Filipski A."/>
            <person name="Findeiss S."/>
            <person name="Freyhult E."/>
            <person name="Fulton L."/>
            <person name="Fulton R."/>
            <person name="Garcia A.C."/>
            <person name="Gardiner A."/>
            <person name="Garfield D.A."/>
            <person name="Garvin B.E."/>
            <person name="Gibson G."/>
            <person name="Gilbert D."/>
            <person name="Gnerre S."/>
            <person name="Godfrey J."/>
            <person name="Good R."/>
            <person name="Gotea V."/>
            <person name="Gravely B."/>
            <person name="Greenberg A.J."/>
            <person name="Griffiths-Jones S."/>
            <person name="Gross S."/>
            <person name="Guigo R."/>
            <person name="Gustafson E.A."/>
            <person name="Haerty W."/>
            <person name="Hahn M.W."/>
            <person name="Halligan D.L."/>
            <person name="Halpern A.L."/>
            <person name="Halter G.M."/>
            <person name="Han M.V."/>
            <person name="Heger A."/>
            <person name="Hillier L."/>
            <person name="Hinrichs A.S."/>
            <person name="Holmes I."/>
            <person name="Hoskins R.A."/>
            <person name="Hubisz M.J."/>
            <person name="Hultmark D."/>
            <person name="Huntley M.A."/>
            <person name="Jaffe D.B."/>
            <person name="Jagadeeshan S."/>
            <person name="Jeck W.R."/>
            <person name="Johnson J."/>
            <person name="Jones C.D."/>
            <person name="Jordan W.C."/>
            <person name="Karpen G.H."/>
            <person name="Kataoka E."/>
            <person name="Keightley P.D."/>
            <person name="Kheradpour P."/>
            <person name="Kirkness E.F."/>
            <person name="Koerich L.B."/>
            <person name="Kristiansen K."/>
            <person name="Kudrna D."/>
            <person name="Kulathinal R.J."/>
            <person name="Kumar S."/>
            <person name="Kwok R."/>
            <person name="Lander E."/>
            <person name="Langley C.H."/>
            <person name="Lapoint R."/>
            <person name="Lazzaro B.P."/>
            <person name="Lee S.J."/>
            <person name="Levesque L."/>
            <person name="Li R."/>
            <person name="Lin C.F."/>
            <person name="Lin M.F."/>
            <person name="Lindblad-Toh K."/>
            <person name="Llopart A."/>
            <person name="Long M."/>
            <person name="Low L."/>
            <person name="Lozovsky E."/>
            <person name="Lu J."/>
            <person name="Luo M."/>
            <person name="Machado C.A."/>
            <person name="Makalowski W."/>
            <person name="Marzo M."/>
            <person name="Matsuda M."/>
            <person name="Matzkin L."/>
            <person name="McAllister B."/>
            <person name="McBride C.S."/>
            <person name="McKernan B."/>
            <person name="McKernan K."/>
            <person name="Mendez-Lago M."/>
            <person name="Minx P."/>
            <person name="Mollenhauer M.U."/>
            <person name="Montooth K."/>
            <person name="Mount S.M."/>
            <person name="Mu X."/>
            <person name="Myers E."/>
            <person name="Negre B."/>
            <person name="Newfeld S."/>
            <person name="Nielsen R."/>
            <person name="Noor M.A."/>
            <person name="O'Grady P."/>
            <person name="Pachter L."/>
            <person name="Papaceit M."/>
            <person name="Parisi M.J."/>
            <person name="Parisi M."/>
            <person name="Parts L."/>
            <person name="Pedersen J.S."/>
            <person name="Pesole G."/>
            <person name="Phillippy A.M."/>
            <person name="Ponting C.P."/>
            <person name="Pop M."/>
            <person name="Porcelli D."/>
            <person name="Powell J.R."/>
            <person name="Prohaska S."/>
            <person name="Pruitt K."/>
            <person name="Puig M."/>
            <person name="Quesneville H."/>
            <person name="Ram K.R."/>
            <person name="Rand D."/>
            <person name="Rasmussen M.D."/>
            <person name="Reed L.K."/>
            <person name="Reenan R."/>
            <person name="Reily A."/>
            <person name="Remington K.A."/>
            <person name="Rieger T.T."/>
            <person name="Ritchie M.G."/>
            <person name="Robin C."/>
            <person name="Rogers Y.H."/>
            <person name="Rohde C."/>
            <person name="Rozas J."/>
            <person name="Rubenfield M.J."/>
            <person name="Ruiz A."/>
            <person name="Russo S."/>
            <person name="Salzberg S.L."/>
            <person name="Sanchez-Gracia A."/>
            <person name="Saranga D.J."/>
            <person name="Sato H."/>
            <person name="Schaeffer S.W."/>
            <person name="Schatz M.C."/>
            <person name="Schlenke T."/>
            <person name="Schwartz R."/>
            <person name="Segarra C."/>
            <person name="Singh R.S."/>
            <person name="Sirot L."/>
            <person name="Sirota M."/>
            <person name="Sisneros N.B."/>
            <person name="Smith C.D."/>
            <person name="Smith T.F."/>
            <person name="Spieth J."/>
            <person name="Stage D.E."/>
            <person name="Stark A."/>
            <person name="Stephan W."/>
            <person name="Strausberg R.L."/>
            <person name="Strempel S."/>
            <person name="Sturgill D."/>
            <person name="Sutton G."/>
            <person name="Sutton G.G."/>
            <person name="Tao W."/>
            <person name="Teichmann S."/>
            <person name="Tobari Y.N."/>
            <person name="Tomimura Y."/>
            <person name="Tsolas J.M."/>
            <person name="Valente V.L."/>
            <person name="Venter E."/>
            <person name="Venter J.C."/>
            <person name="Vicario S."/>
            <person name="Vieira F.G."/>
            <person name="Vilella A.J."/>
            <person name="Villasante A."/>
            <person name="Walenz B."/>
            <person name="Wang J."/>
            <person name="Wasserman M."/>
            <person name="Watts T."/>
            <person name="Wilson D."/>
            <person name="Wilson R.K."/>
            <person name="Wing R.A."/>
            <person name="Wolfner M.F."/>
            <person name="Wong A."/>
            <person name="Wong G.K."/>
            <person name="Wu C.I."/>
            <person name="Wu G."/>
            <person name="Yamamoto D."/>
            <person name="Yang H.P."/>
            <person name="Yang S.P."/>
            <person name="Yorke J.A."/>
            <person name="Yoshida K."/>
            <person name="Zdobnov E."/>
            <person name="Zhang P."/>
            <person name="Zhang Y."/>
            <person name="Zimin A.V."/>
            <person name="Baldwin J."/>
            <person name="Abdouelleil A."/>
            <person name="Abdulkadir J."/>
            <person name="Abebe A."/>
            <person name="Abera B."/>
            <person name="Abreu J."/>
            <person name="Acer S.C."/>
            <person name="Aftuck L."/>
            <person name="Alexander A."/>
            <person name="An P."/>
            <person name="Anderson E."/>
            <person name="Anderson S."/>
            <person name="Arachi H."/>
            <person name="Azer M."/>
            <person name="Bachantsang P."/>
            <person name="Barry A."/>
            <person name="Bayul T."/>
            <person name="Berlin A."/>
            <person name="Bessette D."/>
            <person name="Bloom T."/>
            <person name="Blye J."/>
            <person name="Boguslavskiy L."/>
            <person name="Bonnet C."/>
            <person name="Boukhgalter B."/>
            <person name="Bourzgui I."/>
            <person name="Brown A."/>
            <person name="Cahill P."/>
            <person name="Channer S."/>
            <person name="Cheshatsang Y."/>
            <person name="Chuda L."/>
            <person name="Citroen M."/>
            <person name="Collymore A."/>
            <person name="Cooke P."/>
            <person name="Costello M."/>
            <person name="D'Aco K."/>
            <person name="Daza R."/>
            <person name="De Haan G."/>
            <person name="DeGray S."/>
            <person name="DeMaso C."/>
            <person name="Dhargay N."/>
            <person name="Dooley K."/>
            <person name="Dooley E."/>
            <person name="Doricent M."/>
            <person name="Dorje P."/>
            <person name="Dorjee K."/>
            <person name="Dupes A."/>
            <person name="Elong R."/>
            <person name="Falk J."/>
            <person name="Farina A."/>
            <person name="Faro S."/>
            <person name="Ferguson D."/>
            <person name="Fisher S."/>
            <person name="Foley C.D."/>
            <person name="Franke A."/>
            <person name="Friedrich D."/>
            <person name="Gadbois L."/>
            <person name="Gearin G."/>
            <person name="Gearin C.R."/>
            <person name="Giannoukos G."/>
            <person name="Goode T."/>
            <person name="Graham J."/>
            <person name="Grandbois E."/>
            <person name="Grewal S."/>
            <person name="Gyaltsen K."/>
            <person name="Hafez N."/>
            <person name="Hagos B."/>
            <person name="Hall J."/>
            <person name="Henson C."/>
            <person name="Hollinger A."/>
            <person name="Honan T."/>
            <person name="Huard M.D."/>
            <person name="Hughes L."/>
            <person name="Hurhula B."/>
            <person name="Husby M.E."/>
            <person name="Kamat A."/>
            <person name="Kanga B."/>
            <person name="Kashin S."/>
            <person name="Khazanovich D."/>
            <person name="Kisner P."/>
            <person name="Lance K."/>
            <person name="Lara M."/>
            <person name="Lee W."/>
            <person name="Lennon N."/>
            <person name="Letendre F."/>
            <person name="LeVine R."/>
            <person name="Lipovsky A."/>
            <person name="Liu X."/>
            <person name="Liu J."/>
            <person name="Liu S."/>
            <person name="Lokyitsang T."/>
            <person name="Lokyitsang Y."/>
            <person name="Lubonja R."/>
            <person name="Lui A."/>
            <person name="MacDonald P."/>
            <person name="Magnisalis V."/>
            <person name="Maru K."/>
            <person name="Matthews C."/>
            <person name="McCusker W."/>
            <person name="McDonough S."/>
            <person name="Mehta T."/>
            <person name="Meldrim J."/>
            <person name="Meneus L."/>
            <person name="Mihai O."/>
            <person name="Mihalev A."/>
            <person name="Mihova T."/>
            <person name="Mittelman R."/>
            <person name="Mlenga V."/>
            <person name="Montmayeur A."/>
            <person name="Mulrain L."/>
            <person name="Navidi A."/>
            <person name="Naylor J."/>
            <person name="Negash T."/>
            <person name="Nguyen T."/>
            <person name="Nguyen N."/>
            <person name="Nicol R."/>
            <person name="Norbu C."/>
            <person name="Norbu N."/>
            <person name="Novod N."/>
            <person name="O'Neill B."/>
            <person name="Osman S."/>
            <person name="Markiewicz E."/>
            <person name="Oyono O.L."/>
            <person name="Patti C."/>
            <person name="Phunkhang P."/>
            <person name="Pierre F."/>
            <person name="Priest M."/>
            <person name="Raghuraman S."/>
            <person name="Rege F."/>
            <person name="Reyes R."/>
            <person name="Rise C."/>
            <person name="Rogov P."/>
            <person name="Ross K."/>
            <person name="Ryan E."/>
            <person name="Settipalli S."/>
            <person name="Shea T."/>
            <person name="Sherpa N."/>
            <person name="Shi L."/>
            <person name="Shih D."/>
            <person name="Sparrow T."/>
            <person name="Spaulding J."/>
            <person name="Stalker J."/>
            <person name="Stange-Thomann N."/>
            <person name="Stavropoulos S."/>
            <person name="Stone C."/>
            <person name="Strader C."/>
            <person name="Tesfaye S."/>
            <person name="Thomson T."/>
            <person name="Thoulutsang Y."/>
            <person name="Thoulutsang D."/>
            <person name="Topham K."/>
            <person name="Topping I."/>
            <person name="Tsamla T."/>
            <person name="Vassiliev H."/>
            <person name="Vo A."/>
            <person name="Wangchuk T."/>
            <person name="Wangdi T."/>
            <person name="Weiand M."/>
            <person name="Wilkinson J."/>
            <person name="Wilson A."/>
            <person name="Yadav S."/>
            <person name="Young G."/>
            <person name="Yu Q."/>
            <person name="Zembek L."/>
            <person name="Zhong D."/>
            <person name="Zimmer A."/>
            <person name="Zwirko Z."/>
            <person name="Jaffe D.B."/>
            <person name="Alvarez P."/>
            <person name="Brockman W."/>
            <person name="Butler J."/>
            <person name="Chin C."/>
            <person name="Gnerre S."/>
            <person name="Grabherr M."/>
            <person name="Kleber M."/>
            <person name="Mauceli E."/>
            <person name="MacCallum I."/>
        </authorList>
    </citation>
    <scope>NUCLEOTIDE SEQUENCE [LARGE SCALE GENOMIC DNA]</scope>
    <source>
        <strain evidence="7">Tucson 15287-2541.00</strain>
    </source>
</reference>
<dbReference type="InParanoid" id="B4JVI8"/>
<feature type="compositionally biased region" description="Low complexity" evidence="4">
    <location>
        <begin position="292"/>
        <end position="301"/>
    </location>
</feature>
<feature type="region of interest" description="Disordered" evidence="4">
    <location>
        <begin position="286"/>
        <end position="337"/>
    </location>
</feature>
<evidence type="ECO:0000256" key="1">
    <source>
        <dbReference type="ARBA" id="ARBA00022729"/>
    </source>
</evidence>
<name>B4JVI8_DROGR</name>
<organism evidence="7">
    <name type="scientific">Drosophila grimshawi</name>
    <name type="common">Hawaiian fruit fly</name>
    <name type="synonym">Idiomyia grimshawi</name>
    <dbReference type="NCBI Taxonomy" id="7222"/>
    <lineage>
        <taxon>Eukaryota</taxon>
        <taxon>Metazoa</taxon>
        <taxon>Ecdysozoa</taxon>
        <taxon>Arthropoda</taxon>
        <taxon>Hexapoda</taxon>
        <taxon>Insecta</taxon>
        <taxon>Pterygota</taxon>
        <taxon>Neoptera</taxon>
        <taxon>Endopterygota</taxon>
        <taxon>Diptera</taxon>
        <taxon>Brachycera</taxon>
        <taxon>Muscomorpha</taxon>
        <taxon>Ephydroidea</taxon>
        <taxon>Drosophilidae</taxon>
        <taxon>Drosophila</taxon>
        <taxon>Hawaiian Drosophila</taxon>
    </lineage>
</organism>
<feature type="chain" id="PRO_5002812923" evidence="5">
    <location>
        <begin position="27"/>
        <end position="337"/>
    </location>
</feature>
<dbReference type="SMART" id="SM00700">
    <property type="entry name" value="JHBP"/>
    <property type="match status" value="1"/>
</dbReference>
<gene>
    <name evidence="6" type="primary">Dgri\GH22661</name>
    <name evidence="6" type="ORF">Dgri_GH22661</name>
</gene>
<dbReference type="PANTHER" id="PTHR11008:SF39">
    <property type="entry name" value="CIRCADIAN CLOCK-CONTROLLED PROTEIN-LIKE PROTEIN"/>
    <property type="match status" value="1"/>
</dbReference>
<dbReference type="GO" id="GO:0007623">
    <property type="term" value="P:circadian rhythm"/>
    <property type="evidence" value="ECO:0007669"/>
    <property type="project" value="UniProtKB-ARBA"/>
</dbReference>
<proteinExistence type="inferred from homology"/>